<reference evidence="1 2" key="1">
    <citation type="submission" date="2021-06" db="EMBL/GenBank/DDBJ databases">
        <title>Gemonas diversity in paddy soil.</title>
        <authorList>
            <person name="Liu G."/>
        </authorList>
    </citation>
    <scope>NUCLEOTIDE SEQUENCE [LARGE SCALE GENOMIC DNA]</scope>
    <source>
        <strain evidence="1 2">RG10</strain>
    </source>
</reference>
<protein>
    <submittedName>
        <fullName evidence="1">Uncharacterized protein</fullName>
    </submittedName>
</protein>
<name>A0ABX8JBW6_9BACT</name>
<gene>
    <name evidence="1" type="ORF">KP004_06785</name>
</gene>
<dbReference type="EMBL" id="CP076723">
    <property type="protein sequence ID" value="QWV94877.1"/>
    <property type="molecule type" value="Genomic_DNA"/>
</dbReference>
<dbReference type="RefSeq" id="WP_216801592.1">
    <property type="nucleotide sequence ID" value="NZ_CP076723.1"/>
</dbReference>
<evidence type="ECO:0000313" key="2">
    <source>
        <dbReference type="Proteomes" id="UP000683557"/>
    </source>
</evidence>
<keyword evidence="2" id="KW-1185">Reference proteome</keyword>
<proteinExistence type="predicted"/>
<accession>A0ABX8JBW6</accession>
<dbReference type="Proteomes" id="UP000683557">
    <property type="component" value="Chromosome"/>
</dbReference>
<organism evidence="1 2">
    <name type="scientific">Geomonas oryzisoli</name>
    <dbReference type="NCBI Taxonomy" id="2847992"/>
    <lineage>
        <taxon>Bacteria</taxon>
        <taxon>Pseudomonadati</taxon>
        <taxon>Thermodesulfobacteriota</taxon>
        <taxon>Desulfuromonadia</taxon>
        <taxon>Geobacterales</taxon>
        <taxon>Geobacteraceae</taxon>
        <taxon>Geomonas</taxon>
    </lineage>
</organism>
<sequence length="284" mass="32791">MKTEYSEFDNYRWIDCNRWSKANEVSALVEELVEGIPSRKTHGYRMSMKVLILDLYQSFLCDPEQYLAYSRDKGHYTDTGKKHPIIKNHMVTYDFLMGCIDHLWAKKLVENHPGGQFYDPESETFHSYVSRMRPTESLAVLIAKHNVRPDMISSFVEEDVLILRGEPVEDEYEYKGKIIKCEVKPALKIPSNTATRRMTKKVRLYNGLLERSLIDVDIECLTEEDRDALVAQLEGMDLPGVKRIVLKLSNKSVYRVFNNGSLEQGGRYYGGWWISAPGIVSAMM</sequence>
<evidence type="ECO:0000313" key="1">
    <source>
        <dbReference type="EMBL" id="QWV94877.1"/>
    </source>
</evidence>